<feature type="binding site" evidence="10">
    <location>
        <position position="29"/>
    </location>
    <ligand>
        <name>Zn(2+)</name>
        <dbReference type="ChEBI" id="CHEBI:29105"/>
    </ligand>
</feature>
<gene>
    <name evidence="11" type="ORF">FHX64_001195</name>
</gene>
<dbReference type="EC" id="4.-.-.-" evidence="8"/>
<dbReference type="Proteomes" id="UP000544222">
    <property type="component" value="Unassembled WGS sequence"/>
</dbReference>
<keyword evidence="12" id="KW-1185">Reference proteome</keyword>
<keyword evidence="6 8" id="KW-0456">Lyase</keyword>
<dbReference type="AlphaFoldDB" id="A0A7W5DQ66"/>
<organism evidence="11 12">
    <name type="scientific">Microbacter margulisiae</name>
    <dbReference type="NCBI Taxonomy" id="1350067"/>
    <lineage>
        <taxon>Bacteria</taxon>
        <taxon>Pseudomonadati</taxon>
        <taxon>Bacteroidota</taxon>
        <taxon>Bacteroidia</taxon>
        <taxon>Bacteroidales</taxon>
        <taxon>Porphyromonadaceae</taxon>
        <taxon>Microbacter</taxon>
    </lineage>
</organism>
<dbReference type="Pfam" id="PF01242">
    <property type="entry name" value="PTPS"/>
    <property type="match status" value="1"/>
</dbReference>
<feature type="active site" description="Charge relay system" evidence="9">
    <location>
        <position position="107"/>
    </location>
</feature>
<evidence type="ECO:0000313" key="12">
    <source>
        <dbReference type="Proteomes" id="UP000544222"/>
    </source>
</evidence>
<feature type="binding site" evidence="10">
    <location>
        <position position="31"/>
    </location>
    <ligand>
        <name>Zn(2+)</name>
        <dbReference type="ChEBI" id="CHEBI:29105"/>
    </ligand>
</feature>
<dbReference type="GO" id="GO:0070497">
    <property type="term" value="F:6-carboxytetrahydropterin synthase activity"/>
    <property type="evidence" value="ECO:0007669"/>
    <property type="project" value="UniProtKB-EC"/>
</dbReference>
<dbReference type="InterPro" id="IPR038418">
    <property type="entry name" value="6-PTP_synth/QueD_sf"/>
</dbReference>
<dbReference type="InterPro" id="IPR007115">
    <property type="entry name" value="6-PTP_synth/QueD"/>
</dbReference>
<sequence length="118" mass="13875">MYIISKEFHFSASHALSRLPDDHQCRRVHGHNYVATMFFRSATLNETGFVIDYLDLDSIKQYVDAYLDHQHLNDILPFNPTAENLAKYLFDIFQPKFKELFKVEVSETPKTKAIYEID</sequence>
<keyword evidence="5 8" id="KW-0862">Zinc</keyword>
<dbReference type="PIRSF" id="PIRSF006113">
    <property type="entry name" value="PTP_synth"/>
    <property type="match status" value="1"/>
</dbReference>
<protein>
    <recommendedName>
        <fullName evidence="3 8">6-carboxy-5,6,7,8-tetrahydropterin synthase</fullName>
        <ecNumber evidence="8">4.-.-.-</ecNumber>
    </recommendedName>
</protein>
<proteinExistence type="inferred from homology"/>
<accession>A0A7W5DQ66</accession>
<dbReference type="PANTHER" id="PTHR12589">
    <property type="entry name" value="PYRUVOYL TETRAHYDROBIOPTERIN SYNTHASE"/>
    <property type="match status" value="1"/>
</dbReference>
<evidence type="ECO:0000313" key="11">
    <source>
        <dbReference type="EMBL" id="MBB3187032.1"/>
    </source>
</evidence>
<dbReference type="PANTHER" id="PTHR12589:SF7">
    <property type="entry name" value="6-PYRUVOYL TETRAHYDROBIOPTERIN SYNTHASE"/>
    <property type="match status" value="1"/>
</dbReference>
<evidence type="ECO:0000256" key="8">
    <source>
        <dbReference type="PIRNR" id="PIRNR006113"/>
    </source>
</evidence>
<evidence type="ECO:0000256" key="3">
    <source>
        <dbReference type="ARBA" id="ARBA00018141"/>
    </source>
</evidence>
<keyword evidence="8" id="KW-0671">Queuosine biosynthesis</keyword>
<dbReference type="Gene3D" id="3.30.479.10">
    <property type="entry name" value="6-pyruvoyl tetrahydropterin synthase/QueD"/>
    <property type="match status" value="1"/>
</dbReference>
<evidence type="ECO:0000256" key="2">
    <source>
        <dbReference type="ARBA" id="ARBA00008900"/>
    </source>
</evidence>
<comment type="cofactor">
    <cofactor evidence="8 10">
        <name>Zn(2+)</name>
        <dbReference type="ChEBI" id="CHEBI:29105"/>
    </cofactor>
    <text evidence="8 10">Binds 1 zinc ion per subunit.</text>
</comment>
<evidence type="ECO:0000256" key="4">
    <source>
        <dbReference type="ARBA" id="ARBA00022723"/>
    </source>
</evidence>
<dbReference type="RefSeq" id="WP_183412846.1">
    <property type="nucleotide sequence ID" value="NZ_JACHYB010000001.1"/>
</dbReference>
<dbReference type="GO" id="GO:0046872">
    <property type="term" value="F:metal ion binding"/>
    <property type="evidence" value="ECO:0007669"/>
    <property type="project" value="UniProtKB-KW"/>
</dbReference>
<feature type="active site" description="Charge relay system" evidence="9">
    <location>
        <position position="69"/>
    </location>
</feature>
<dbReference type="UniPathway" id="UPA00391"/>
<evidence type="ECO:0000256" key="1">
    <source>
        <dbReference type="ARBA" id="ARBA00005061"/>
    </source>
</evidence>
<evidence type="ECO:0000256" key="7">
    <source>
        <dbReference type="ARBA" id="ARBA00048807"/>
    </source>
</evidence>
<comment type="pathway">
    <text evidence="1 8">Purine metabolism; 7-cyano-7-deazaguanine biosynthesis.</text>
</comment>
<feature type="active site" description="Proton acceptor" evidence="9">
    <location>
        <position position="25"/>
    </location>
</feature>
<feature type="binding site" evidence="10">
    <location>
        <position position="14"/>
    </location>
    <ligand>
        <name>Zn(2+)</name>
        <dbReference type="ChEBI" id="CHEBI:29105"/>
    </ligand>
</feature>
<comment type="similarity">
    <text evidence="2 8">Belongs to the PTPS family. QueD subfamily.</text>
</comment>
<reference evidence="11 12" key="1">
    <citation type="submission" date="2020-08" db="EMBL/GenBank/DDBJ databases">
        <title>Genomic Encyclopedia of Type Strains, Phase IV (KMG-IV): sequencing the most valuable type-strain genomes for metagenomic binning, comparative biology and taxonomic classification.</title>
        <authorList>
            <person name="Goeker M."/>
        </authorList>
    </citation>
    <scope>NUCLEOTIDE SEQUENCE [LARGE SCALE GENOMIC DNA]</scope>
    <source>
        <strain evidence="11 12">DSM 27471</strain>
    </source>
</reference>
<dbReference type="GO" id="GO:0008616">
    <property type="term" value="P:tRNA queuosine(34) biosynthetic process"/>
    <property type="evidence" value="ECO:0007669"/>
    <property type="project" value="UniProtKB-KW"/>
</dbReference>
<keyword evidence="4 8" id="KW-0479">Metal-binding</keyword>
<dbReference type="EMBL" id="JACHYB010000001">
    <property type="protein sequence ID" value="MBB3187032.1"/>
    <property type="molecule type" value="Genomic_DNA"/>
</dbReference>
<name>A0A7W5DQ66_9PORP</name>
<comment type="caution">
    <text evidence="11">The sequence shown here is derived from an EMBL/GenBank/DDBJ whole genome shotgun (WGS) entry which is preliminary data.</text>
</comment>
<evidence type="ECO:0000256" key="5">
    <source>
        <dbReference type="ARBA" id="ARBA00022833"/>
    </source>
</evidence>
<evidence type="ECO:0000256" key="6">
    <source>
        <dbReference type="ARBA" id="ARBA00023239"/>
    </source>
</evidence>
<evidence type="ECO:0000256" key="10">
    <source>
        <dbReference type="PIRSR" id="PIRSR006113-2"/>
    </source>
</evidence>
<dbReference type="SUPFAM" id="SSF55620">
    <property type="entry name" value="Tetrahydrobiopterin biosynthesis enzymes-like"/>
    <property type="match status" value="1"/>
</dbReference>
<comment type="catalytic activity">
    <reaction evidence="7 8">
        <text>7,8-dihydroneopterin 3'-triphosphate + H2O = 6-carboxy-5,6,7,8-tetrahydropterin + triphosphate + acetaldehyde + 2 H(+)</text>
        <dbReference type="Rhea" id="RHEA:27966"/>
        <dbReference type="ChEBI" id="CHEBI:15343"/>
        <dbReference type="ChEBI" id="CHEBI:15377"/>
        <dbReference type="ChEBI" id="CHEBI:15378"/>
        <dbReference type="ChEBI" id="CHEBI:18036"/>
        <dbReference type="ChEBI" id="CHEBI:58462"/>
        <dbReference type="ChEBI" id="CHEBI:61032"/>
        <dbReference type="EC" id="4.1.2.50"/>
    </reaction>
</comment>
<evidence type="ECO:0000256" key="9">
    <source>
        <dbReference type="PIRSR" id="PIRSR006113-1"/>
    </source>
</evidence>